<proteinExistence type="predicted"/>
<reference evidence="1 2" key="1">
    <citation type="submission" date="2019-06" db="EMBL/GenBank/DDBJ databases">
        <title>Draft genomes of female and male turbot (Scophthalmus maximus).</title>
        <authorList>
            <person name="Xu H."/>
            <person name="Xu X.-W."/>
            <person name="Shao C."/>
            <person name="Chen S."/>
        </authorList>
    </citation>
    <scope>NUCLEOTIDE SEQUENCE [LARGE SCALE GENOMIC DNA]</scope>
    <source>
        <strain evidence="1">Ysfricsl-2016a</strain>
        <tissue evidence="1">Blood</tissue>
    </source>
</reference>
<gene>
    <name evidence="1" type="ORF">F2P81_011837</name>
</gene>
<dbReference type="Proteomes" id="UP000438429">
    <property type="component" value="Unassembled WGS sequence"/>
</dbReference>
<name>A0A6A4SV09_SCOMX</name>
<organism evidence="1 2">
    <name type="scientific">Scophthalmus maximus</name>
    <name type="common">Turbot</name>
    <name type="synonym">Psetta maxima</name>
    <dbReference type="NCBI Taxonomy" id="52904"/>
    <lineage>
        <taxon>Eukaryota</taxon>
        <taxon>Metazoa</taxon>
        <taxon>Chordata</taxon>
        <taxon>Craniata</taxon>
        <taxon>Vertebrata</taxon>
        <taxon>Euteleostomi</taxon>
        <taxon>Actinopterygii</taxon>
        <taxon>Neopterygii</taxon>
        <taxon>Teleostei</taxon>
        <taxon>Neoteleostei</taxon>
        <taxon>Acanthomorphata</taxon>
        <taxon>Carangaria</taxon>
        <taxon>Pleuronectiformes</taxon>
        <taxon>Pleuronectoidei</taxon>
        <taxon>Scophthalmidae</taxon>
        <taxon>Scophthalmus</taxon>
    </lineage>
</organism>
<comment type="caution">
    <text evidence="1">The sequence shown here is derived from an EMBL/GenBank/DDBJ whole genome shotgun (WGS) entry which is preliminary data.</text>
</comment>
<sequence>MVKLVDSGLAPFISSKDELTPQQHCDKWGIRVVIPPKLRPRVLAVDDLFVSRDNAQGPLYFPIGRDHTLLGIDAMVHQPMHVSRAVSGSEHGEGTGTINKGSIFISLGTLFSRDIHINCRLEMICNGSL</sequence>
<evidence type="ECO:0000313" key="2">
    <source>
        <dbReference type="Proteomes" id="UP000438429"/>
    </source>
</evidence>
<evidence type="ECO:0000313" key="1">
    <source>
        <dbReference type="EMBL" id="KAF0036525.1"/>
    </source>
</evidence>
<dbReference type="AlphaFoldDB" id="A0A6A4SV09"/>
<accession>A0A6A4SV09</accession>
<dbReference type="EMBL" id="VEVO01000010">
    <property type="protein sequence ID" value="KAF0036525.1"/>
    <property type="molecule type" value="Genomic_DNA"/>
</dbReference>
<protein>
    <submittedName>
        <fullName evidence="1">Uncharacterized protein</fullName>
    </submittedName>
</protein>